<dbReference type="InterPro" id="IPR050708">
    <property type="entry name" value="T6SS_VgrG/RHS"/>
</dbReference>
<organism evidence="2 3">
    <name type="scientific">Dyella tabacisoli</name>
    <dbReference type="NCBI Taxonomy" id="2282381"/>
    <lineage>
        <taxon>Bacteria</taxon>
        <taxon>Pseudomonadati</taxon>
        <taxon>Pseudomonadota</taxon>
        <taxon>Gammaproteobacteria</taxon>
        <taxon>Lysobacterales</taxon>
        <taxon>Rhodanobacteraceae</taxon>
        <taxon>Dyella</taxon>
    </lineage>
</organism>
<dbReference type="AlphaFoldDB" id="A0A369UNU9"/>
<dbReference type="EMBL" id="QQAH01000005">
    <property type="protein sequence ID" value="RDD82442.1"/>
    <property type="molecule type" value="Genomic_DNA"/>
</dbReference>
<keyword evidence="1" id="KW-0175">Coiled coil</keyword>
<protein>
    <recommendedName>
        <fullName evidence="4">RHS repeat-associated core domain-containing protein</fullName>
    </recommendedName>
</protein>
<dbReference type="RefSeq" id="WP_114844503.1">
    <property type="nucleotide sequence ID" value="NZ_JBHSPE010000001.1"/>
</dbReference>
<keyword evidence="3" id="KW-1185">Reference proteome</keyword>
<sequence length="266" mass="29233">MAVVDMAGTTSTINYVHADDLGTPRAVTDSAGSTLWQWSYAGNPFGEQQPTSVSGYVFNLRFPGQYHDAESGLKSNRYRYFESARGGYSQSDPVGLGGGLNTYTYGYANPLGLRHSMSTYAYVDDNPLVAFDPDGKAKVLDPDTPVGGSSTIVCDGLGGISVYMSPQITFDEMACWGDCTRAHEMVHRQQFLKANPTICANQPAFMRMGERNKIQADADEIAAYKVQMECLEAKLRAINDCDKCKAMLQNELEERERLSKGLRARV</sequence>
<evidence type="ECO:0000313" key="2">
    <source>
        <dbReference type="EMBL" id="RDD82442.1"/>
    </source>
</evidence>
<accession>A0A369UNU9</accession>
<dbReference type="NCBIfam" id="TIGR03696">
    <property type="entry name" value="Rhs_assc_core"/>
    <property type="match status" value="1"/>
</dbReference>
<evidence type="ECO:0000256" key="1">
    <source>
        <dbReference type="SAM" id="Coils"/>
    </source>
</evidence>
<dbReference type="Proteomes" id="UP000253782">
    <property type="component" value="Unassembled WGS sequence"/>
</dbReference>
<evidence type="ECO:0008006" key="4">
    <source>
        <dbReference type="Google" id="ProtNLM"/>
    </source>
</evidence>
<dbReference type="InterPro" id="IPR022385">
    <property type="entry name" value="Rhs_assc_core"/>
</dbReference>
<evidence type="ECO:0000313" key="3">
    <source>
        <dbReference type="Proteomes" id="UP000253782"/>
    </source>
</evidence>
<reference evidence="2 3" key="1">
    <citation type="submission" date="2018-07" db="EMBL/GenBank/DDBJ databases">
        <title>Dyella tabacisoli L4-6T, whole genome shotgun sequence.</title>
        <authorList>
            <person name="Zhou X.-K."/>
            <person name="Li W.-J."/>
            <person name="Duan Y.-Q."/>
        </authorList>
    </citation>
    <scope>NUCLEOTIDE SEQUENCE [LARGE SCALE GENOMIC DNA]</scope>
    <source>
        <strain evidence="2 3">L4-6</strain>
    </source>
</reference>
<dbReference type="Gene3D" id="2.180.10.10">
    <property type="entry name" value="RHS repeat-associated core"/>
    <property type="match status" value="1"/>
</dbReference>
<comment type="caution">
    <text evidence="2">The sequence shown here is derived from an EMBL/GenBank/DDBJ whole genome shotgun (WGS) entry which is preliminary data.</text>
</comment>
<dbReference type="PRINTS" id="PR00394">
    <property type="entry name" value="RHSPROTEIN"/>
</dbReference>
<proteinExistence type="predicted"/>
<feature type="coiled-coil region" evidence="1">
    <location>
        <begin position="214"/>
        <end position="265"/>
    </location>
</feature>
<gene>
    <name evidence="2" type="ORF">DVJ77_05695</name>
</gene>
<dbReference type="PANTHER" id="PTHR32305:SF15">
    <property type="entry name" value="PROTEIN RHSA-RELATED"/>
    <property type="match status" value="1"/>
</dbReference>
<dbReference type="PANTHER" id="PTHR32305">
    <property type="match status" value="1"/>
</dbReference>
<dbReference type="OrthoDB" id="9816400at2"/>
<name>A0A369UNU9_9GAMM</name>